<name>A0ABU7LYJ6_9PROT</name>
<dbReference type="Proteomes" id="UP001310692">
    <property type="component" value="Unassembled WGS sequence"/>
</dbReference>
<dbReference type="Pfam" id="PF07103">
    <property type="entry name" value="DUF1365"/>
    <property type="match status" value="1"/>
</dbReference>
<dbReference type="PANTHER" id="PTHR33973">
    <property type="entry name" value="OS07G0153300 PROTEIN"/>
    <property type="match status" value="1"/>
</dbReference>
<sequence>MDALSIFTGQTLHKRTKPFVHAFSYRLAFVRIDLGRLDDAGRASRLFSVGRFNLFSVHPRDHGARDGSDLASWAREKLAEAGLMLPDTARVTLLCQPRVLGYQFNPISVFEARDEDGHLLGAIYEVHNTFGDVHAYVAPFGSKGPATHAANKRFHVSPFFDVSGRYRFALNSADRRFRLSIVKSGAAGPDFSASMAMTGKAATTAGFLRLFAAQPFSTFKTIAAIHLEAVKLWLKGGRYHQRPAPPEPAVTRVHLGPKPISS</sequence>
<proteinExistence type="predicted"/>
<gene>
    <name evidence="2" type="ORF">V0U35_08075</name>
</gene>
<evidence type="ECO:0000313" key="2">
    <source>
        <dbReference type="EMBL" id="MEE2566637.1"/>
    </source>
</evidence>
<dbReference type="RefSeq" id="WP_330196188.1">
    <property type="nucleotide sequence ID" value="NZ_JAZDRO010000003.1"/>
</dbReference>
<protein>
    <submittedName>
        <fullName evidence="2">DUF1365 domain-containing protein</fullName>
    </submittedName>
</protein>
<reference evidence="2 3" key="1">
    <citation type="submission" date="2024-01" db="EMBL/GenBank/DDBJ databases">
        <title>Hyphobacterium bacterium isolated from marine sediment.</title>
        <authorList>
            <person name="Zhao S."/>
        </authorList>
    </citation>
    <scope>NUCLEOTIDE SEQUENCE [LARGE SCALE GENOMIC DNA]</scope>
    <source>
        <strain evidence="2 3">Y60-23</strain>
    </source>
</reference>
<evidence type="ECO:0000256" key="1">
    <source>
        <dbReference type="SAM" id="MobiDB-lite"/>
    </source>
</evidence>
<keyword evidence="3" id="KW-1185">Reference proteome</keyword>
<accession>A0ABU7LYJ6</accession>
<feature type="region of interest" description="Disordered" evidence="1">
    <location>
        <begin position="243"/>
        <end position="262"/>
    </location>
</feature>
<dbReference type="InterPro" id="IPR010775">
    <property type="entry name" value="DUF1365"/>
</dbReference>
<dbReference type="PANTHER" id="PTHR33973:SF4">
    <property type="entry name" value="OS07G0153300 PROTEIN"/>
    <property type="match status" value="1"/>
</dbReference>
<comment type="caution">
    <text evidence="2">The sequence shown here is derived from an EMBL/GenBank/DDBJ whole genome shotgun (WGS) entry which is preliminary data.</text>
</comment>
<organism evidence="2 3">
    <name type="scientific">Hyphobacterium marinum</name>
    <dbReference type="NCBI Taxonomy" id="3116574"/>
    <lineage>
        <taxon>Bacteria</taxon>
        <taxon>Pseudomonadati</taxon>
        <taxon>Pseudomonadota</taxon>
        <taxon>Alphaproteobacteria</taxon>
        <taxon>Maricaulales</taxon>
        <taxon>Maricaulaceae</taxon>
        <taxon>Hyphobacterium</taxon>
    </lineage>
</organism>
<evidence type="ECO:0000313" key="3">
    <source>
        <dbReference type="Proteomes" id="UP001310692"/>
    </source>
</evidence>
<dbReference type="EMBL" id="JAZDRO010000003">
    <property type="protein sequence ID" value="MEE2566637.1"/>
    <property type="molecule type" value="Genomic_DNA"/>
</dbReference>